<reference evidence="2" key="1">
    <citation type="submission" date="2019-08" db="EMBL/GenBank/DDBJ databases">
        <title>The improved chromosome-level genome for the pearl oyster Pinctada fucata martensii using PacBio sequencing and Hi-C.</title>
        <authorList>
            <person name="Zheng Z."/>
        </authorList>
    </citation>
    <scope>NUCLEOTIDE SEQUENCE</scope>
    <source>
        <strain evidence="2">ZZ-2019</strain>
        <tissue evidence="2">Adductor muscle</tissue>
    </source>
</reference>
<feature type="region of interest" description="Disordered" evidence="1">
    <location>
        <begin position="100"/>
        <end position="138"/>
    </location>
</feature>
<protein>
    <submittedName>
        <fullName evidence="2">Uncharacterized protein</fullName>
    </submittedName>
</protein>
<evidence type="ECO:0000256" key="1">
    <source>
        <dbReference type="SAM" id="MobiDB-lite"/>
    </source>
</evidence>
<comment type="caution">
    <text evidence="2">The sequence shown here is derived from an EMBL/GenBank/DDBJ whole genome shotgun (WGS) entry which is preliminary data.</text>
</comment>
<dbReference type="Proteomes" id="UP001186944">
    <property type="component" value="Unassembled WGS sequence"/>
</dbReference>
<dbReference type="AlphaFoldDB" id="A0AA88YKP6"/>
<evidence type="ECO:0000313" key="3">
    <source>
        <dbReference type="Proteomes" id="UP001186944"/>
    </source>
</evidence>
<keyword evidence="3" id="KW-1185">Reference proteome</keyword>
<name>A0AA88YKP6_PINIB</name>
<accession>A0AA88YKP6</accession>
<gene>
    <name evidence="2" type="ORF">FSP39_019345</name>
</gene>
<sequence length="168" mass="18983">MLKLISTISKPFCRQWLPKQIQRFIKTGHPQADKELEKATGGRIDQWIKLWENFIGLTPVKEAQAVVIQVSITSARRALCRVVPKKRKVDTASLKVETLSATSRSPECEPALSLDEMPESNSSDDSLTQLEDAESPSKAELKQKNLSLLHLRSKEKFPYFAFVTLMLT</sequence>
<organism evidence="2 3">
    <name type="scientific">Pinctada imbricata</name>
    <name type="common">Atlantic pearl-oyster</name>
    <name type="synonym">Pinctada martensii</name>
    <dbReference type="NCBI Taxonomy" id="66713"/>
    <lineage>
        <taxon>Eukaryota</taxon>
        <taxon>Metazoa</taxon>
        <taxon>Spiralia</taxon>
        <taxon>Lophotrochozoa</taxon>
        <taxon>Mollusca</taxon>
        <taxon>Bivalvia</taxon>
        <taxon>Autobranchia</taxon>
        <taxon>Pteriomorphia</taxon>
        <taxon>Pterioida</taxon>
        <taxon>Pterioidea</taxon>
        <taxon>Pteriidae</taxon>
        <taxon>Pinctada</taxon>
    </lineage>
</organism>
<dbReference type="EMBL" id="VSWD01000005">
    <property type="protein sequence ID" value="KAK3103451.1"/>
    <property type="molecule type" value="Genomic_DNA"/>
</dbReference>
<feature type="compositionally biased region" description="Polar residues" evidence="1">
    <location>
        <begin position="119"/>
        <end position="129"/>
    </location>
</feature>
<proteinExistence type="predicted"/>
<evidence type="ECO:0000313" key="2">
    <source>
        <dbReference type="EMBL" id="KAK3103451.1"/>
    </source>
</evidence>